<dbReference type="InterPro" id="IPR052530">
    <property type="entry name" value="NAD(P)H_nitroreductase"/>
</dbReference>
<comment type="cofactor">
    <cofactor evidence="1">
        <name>FMN</name>
        <dbReference type="ChEBI" id="CHEBI:58210"/>
    </cofactor>
</comment>
<keyword evidence="4" id="KW-0288">FMN</keyword>
<evidence type="ECO:0000313" key="10">
    <source>
        <dbReference type="Proteomes" id="UP000075418"/>
    </source>
</evidence>
<protein>
    <submittedName>
        <fullName evidence="9">Nitroreductase</fullName>
    </submittedName>
</protein>
<dbReference type="PANTHER" id="PTHR43821">
    <property type="entry name" value="NAD(P)H NITROREDUCTASE YDJA-RELATED"/>
    <property type="match status" value="1"/>
</dbReference>
<evidence type="ECO:0000256" key="5">
    <source>
        <dbReference type="ARBA" id="ARBA00022857"/>
    </source>
</evidence>
<dbReference type="InterPro" id="IPR029479">
    <property type="entry name" value="Nitroreductase"/>
</dbReference>
<name>A0A151A7D6_9STAP</name>
<dbReference type="InterPro" id="IPR026021">
    <property type="entry name" value="YdjA-like"/>
</dbReference>
<accession>A0A151A7D6</accession>
<keyword evidence="3" id="KW-0285">Flavoprotein</keyword>
<keyword evidence="6" id="KW-0560">Oxidoreductase</keyword>
<dbReference type="AlphaFoldDB" id="A0A151A7D6"/>
<proteinExistence type="inferred from homology"/>
<evidence type="ECO:0000256" key="7">
    <source>
        <dbReference type="ARBA" id="ARBA00023027"/>
    </source>
</evidence>
<evidence type="ECO:0000256" key="4">
    <source>
        <dbReference type="ARBA" id="ARBA00022643"/>
    </source>
</evidence>
<evidence type="ECO:0000256" key="3">
    <source>
        <dbReference type="ARBA" id="ARBA00022630"/>
    </source>
</evidence>
<comment type="caution">
    <text evidence="9">The sequence shown here is derived from an EMBL/GenBank/DDBJ whole genome shotgun (WGS) entry which is preliminary data.</text>
</comment>
<comment type="similarity">
    <text evidence="2">Belongs to the nitroreductase family.</text>
</comment>
<dbReference type="Pfam" id="PF00881">
    <property type="entry name" value="Nitroreductase"/>
    <property type="match status" value="1"/>
</dbReference>
<keyword evidence="7" id="KW-0520">NAD</keyword>
<dbReference type="Proteomes" id="UP000075418">
    <property type="component" value="Unassembled WGS sequence"/>
</dbReference>
<dbReference type="CDD" id="cd02135">
    <property type="entry name" value="YdjA-like"/>
    <property type="match status" value="1"/>
</dbReference>
<evidence type="ECO:0000256" key="6">
    <source>
        <dbReference type="ARBA" id="ARBA00023002"/>
    </source>
</evidence>
<feature type="domain" description="Nitroreductase" evidence="8">
    <location>
        <begin position="7"/>
        <end position="157"/>
    </location>
</feature>
<organism evidence="9 10">
    <name type="scientific">Staphylococcus kloosii</name>
    <dbReference type="NCBI Taxonomy" id="29384"/>
    <lineage>
        <taxon>Bacteria</taxon>
        <taxon>Bacillati</taxon>
        <taxon>Bacillota</taxon>
        <taxon>Bacilli</taxon>
        <taxon>Bacillales</taxon>
        <taxon>Staphylococcaceae</taxon>
        <taxon>Staphylococcus</taxon>
    </lineage>
</organism>
<dbReference type="SUPFAM" id="SSF55469">
    <property type="entry name" value="FMN-dependent nitroreductase-like"/>
    <property type="match status" value="1"/>
</dbReference>
<dbReference type="InterPro" id="IPR000415">
    <property type="entry name" value="Nitroreductase-like"/>
</dbReference>
<gene>
    <name evidence="9" type="ORF">A0131_09625</name>
</gene>
<dbReference type="PANTHER" id="PTHR43821:SF1">
    <property type="entry name" value="NAD(P)H NITROREDUCTASE YDJA-RELATED"/>
    <property type="match status" value="1"/>
</dbReference>
<dbReference type="Gene3D" id="3.40.109.10">
    <property type="entry name" value="NADH Oxidase"/>
    <property type="match status" value="1"/>
</dbReference>
<reference evidence="9 10" key="1">
    <citation type="submission" date="2016-02" db="EMBL/GenBank/DDBJ databases">
        <title>Draft genome sequence of hydrocarbon degrading Staphylococcus saprophyticus Strain CNV2, isolated from crude-oil contaminated soil from Noonmati Oil Refinery, Guwahati, Assam, India.</title>
        <authorList>
            <person name="Mukherjee A."/>
            <person name="Chettri B."/>
            <person name="Langpoklakpam J."/>
            <person name="Singh A.K."/>
            <person name="Chattopadhyay D.J."/>
        </authorList>
    </citation>
    <scope>NUCLEOTIDE SEQUENCE [LARGE SCALE GENOMIC DNA]</scope>
    <source>
        <strain evidence="9 10">CNV2</strain>
    </source>
</reference>
<keyword evidence="5" id="KW-0521">NADP</keyword>
<dbReference type="RefSeq" id="WP_061855176.1">
    <property type="nucleotide sequence ID" value="NZ_LUGM01000002.1"/>
</dbReference>
<evidence type="ECO:0000259" key="8">
    <source>
        <dbReference type="Pfam" id="PF00881"/>
    </source>
</evidence>
<evidence type="ECO:0000256" key="2">
    <source>
        <dbReference type="ARBA" id="ARBA00007118"/>
    </source>
</evidence>
<dbReference type="GO" id="GO:0016491">
    <property type="term" value="F:oxidoreductase activity"/>
    <property type="evidence" value="ECO:0007669"/>
    <property type="project" value="UniProtKB-KW"/>
</dbReference>
<evidence type="ECO:0000256" key="1">
    <source>
        <dbReference type="ARBA" id="ARBA00001917"/>
    </source>
</evidence>
<sequence length="179" mass="20749">MELQDAIANRRSSKIFKRDMYIDDEALYQAIKQSSDAPNHGLREPWRVVHIAKDRLGDMSKAISEKAFPHQKDKQQDHYKTVTKLGGMLALIVKDDPRQKENLENYLAFGTFAQNLMLLLHEAHIGTCWKTPPYIFMPQVRKELGVKDDESLVGFLYLTDMQDDMPHAPRHTHNIITEF</sequence>
<dbReference type="EMBL" id="LUGM01000002">
    <property type="protein sequence ID" value="KYH15030.1"/>
    <property type="molecule type" value="Genomic_DNA"/>
</dbReference>
<evidence type="ECO:0000313" key="9">
    <source>
        <dbReference type="EMBL" id="KYH15030.1"/>
    </source>
</evidence>